<proteinExistence type="predicted"/>
<comment type="caution">
    <text evidence="2">The sequence shown here is derived from an EMBL/GenBank/DDBJ whole genome shotgun (WGS) entry which is preliminary data.</text>
</comment>
<evidence type="ECO:0000313" key="2">
    <source>
        <dbReference type="EMBL" id="KAG2213663.1"/>
    </source>
</evidence>
<accession>A0A8H7RNB2</accession>
<dbReference type="OrthoDB" id="2285972at2759"/>
<evidence type="ECO:0000256" key="1">
    <source>
        <dbReference type="SAM" id="MobiDB-lite"/>
    </source>
</evidence>
<feature type="compositionally biased region" description="Low complexity" evidence="1">
    <location>
        <begin position="20"/>
        <end position="34"/>
    </location>
</feature>
<dbReference type="EMBL" id="JAEPRC010000034">
    <property type="protein sequence ID" value="KAG2213663.1"/>
    <property type="molecule type" value="Genomic_DNA"/>
</dbReference>
<feature type="region of interest" description="Disordered" evidence="1">
    <location>
        <begin position="158"/>
        <end position="181"/>
    </location>
</feature>
<dbReference type="Proteomes" id="UP000650833">
    <property type="component" value="Unassembled WGS sequence"/>
</dbReference>
<gene>
    <name evidence="2" type="ORF">INT46_000838</name>
</gene>
<sequence length="263" mass="29982">MGFDIRDDDELPRIITNIPSPSGSSASSHSTVKQSSSKPIDIKYYVPKNIEPEGLSQSVIISDYDYIHRQLVKRYQMNEVKETLSNTSLSDKTIMAYLCDNNSEYSIEDFVDSYLNEEDSVSIDVISSNILSKSAPLLSSMSNYPKFEWSSISPPERKYKQTKTTSSLCPSREDQSENPESNEAILQIGDLQVEPVNRICDDSYQKIDSINDEDSLKVWIDVANEHYGQVSLEEKQLFNDRLCHALSETPWDQIHKNTYALER</sequence>
<dbReference type="AlphaFoldDB" id="A0A8H7RNB2"/>
<feature type="region of interest" description="Disordered" evidence="1">
    <location>
        <begin position="13"/>
        <end position="34"/>
    </location>
</feature>
<keyword evidence="3" id="KW-1185">Reference proteome</keyword>
<protein>
    <submittedName>
        <fullName evidence="2">Uncharacterized protein</fullName>
    </submittedName>
</protein>
<organism evidence="2 3">
    <name type="scientific">Mucor plumbeus</name>
    <dbReference type="NCBI Taxonomy" id="97098"/>
    <lineage>
        <taxon>Eukaryota</taxon>
        <taxon>Fungi</taxon>
        <taxon>Fungi incertae sedis</taxon>
        <taxon>Mucoromycota</taxon>
        <taxon>Mucoromycotina</taxon>
        <taxon>Mucoromycetes</taxon>
        <taxon>Mucorales</taxon>
        <taxon>Mucorineae</taxon>
        <taxon>Mucoraceae</taxon>
        <taxon>Mucor</taxon>
    </lineage>
</organism>
<name>A0A8H7RNB2_9FUNG</name>
<reference evidence="2" key="1">
    <citation type="submission" date="2020-12" db="EMBL/GenBank/DDBJ databases">
        <title>Metabolic potential, ecology and presence of endohyphal bacteria is reflected in genomic diversity of Mucoromycotina.</title>
        <authorList>
            <person name="Muszewska A."/>
            <person name="Okrasinska A."/>
            <person name="Steczkiewicz K."/>
            <person name="Drgas O."/>
            <person name="Orlowska M."/>
            <person name="Perlinska-Lenart U."/>
            <person name="Aleksandrzak-Piekarczyk T."/>
            <person name="Szatraj K."/>
            <person name="Zielenkiewicz U."/>
            <person name="Pilsyk S."/>
            <person name="Malc E."/>
            <person name="Mieczkowski P."/>
            <person name="Kruszewska J.S."/>
            <person name="Biernat P."/>
            <person name="Pawlowska J."/>
        </authorList>
    </citation>
    <scope>NUCLEOTIDE SEQUENCE</scope>
    <source>
        <strain evidence="2">CBS 226.32</strain>
    </source>
</reference>
<evidence type="ECO:0000313" key="3">
    <source>
        <dbReference type="Proteomes" id="UP000650833"/>
    </source>
</evidence>